<protein>
    <submittedName>
        <fullName evidence="2">Uncharacterized protein</fullName>
    </submittedName>
</protein>
<keyword evidence="1" id="KW-0175">Coiled coil</keyword>
<dbReference type="KEGG" id="sck:SCITRI_001521"/>
<evidence type="ECO:0000313" key="4">
    <source>
        <dbReference type="Proteomes" id="UP000464735"/>
    </source>
</evidence>
<dbReference type="EMBL" id="AM285336">
    <property type="protein sequence ID" value="CAL00062.1"/>
    <property type="molecule type" value="Genomic_DNA"/>
</dbReference>
<evidence type="ECO:0000313" key="2">
    <source>
        <dbReference type="EMBL" id="CAL00062.1"/>
    </source>
</evidence>
<dbReference type="STRING" id="2133.SCITRI_001521"/>
<accession>Q14KB8</accession>
<name>Q14KB8_SPICI</name>
<organism evidence="2">
    <name type="scientific">Spiroplasma citri</name>
    <dbReference type="NCBI Taxonomy" id="2133"/>
    <lineage>
        <taxon>Bacteria</taxon>
        <taxon>Bacillati</taxon>
        <taxon>Mycoplasmatota</taxon>
        <taxon>Mollicutes</taxon>
        <taxon>Entomoplasmatales</taxon>
        <taxon>Spiroplasmataceae</taxon>
        <taxon>Spiroplasma</taxon>
    </lineage>
</organism>
<gene>
    <name evidence="3" type="ORF">GL298_08250</name>
    <name evidence="2" type="ORF">SPICINP15_007</name>
</gene>
<dbReference type="EMBL" id="CP046368">
    <property type="protein sequence ID" value="QIA69459.1"/>
    <property type="molecule type" value="Genomic_DNA"/>
</dbReference>
<dbReference type="RefSeq" id="WP_155522146.1">
    <property type="nucleotide sequence ID" value="NZ_CP042472.1"/>
</dbReference>
<feature type="coiled-coil region" evidence="1">
    <location>
        <begin position="14"/>
        <end position="48"/>
    </location>
</feature>
<reference evidence="3 4" key="2">
    <citation type="submission" date="2019-11" db="EMBL/GenBank/DDBJ databases">
        <title>Whole genome sequencing and comparative genomics analyses of five strains of Spiroplasma citri.</title>
        <authorList>
            <person name="Yokomi R."/>
            <person name="Chen J."/>
            <person name="Rattner R."/>
            <person name="Vidalakis G."/>
        </authorList>
    </citation>
    <scope>NUCLEOTIDE SEQUENCE [LARGE SCALE GENOMIC DNA]</scope>
    <source>
        <strain evidence="3 4">BR12</strain>
    </source>
</reference>
<evidence type="ECO:0000256" key="1">
    <source>
        <dbReference type="SAM" id="Coils"/>
    </source>
</evidence>
<evidence type="ECO:0000313" key="3">
    <source>
        <dbReference type="EMBL" id="QIA69459.1"/>
    </source>
</evidence>
<dbReference type="AlphaFoldDB" id="Q14KB8"/>
<proteinExistence type="predicted"/>
<reference evidence="2" key="1">
    <citation type="journal article" date="2010" name="Appl. Environ. Microbiol.">
        <title>Partial chromosome sequence of Spiroplasma citri reveals extensive viral invasion and important gene decay.</title>
        <authorList>
            <person name="Carle P."/>
            <person name="Saillard C."/>
            <person name="Carrere N."/>
            <person name="Carrere S."/>
            <person name="Duret S."/>
            <person name="Eveillard S."/>
            <person name="Gaurivaud P."/>
            <person name="Gourgues G."/>
            <person name="Gouzy J."/>
            <person name="Salar P."/>
            <person name="Verdin E."/>
            <person name="Breton M."/>
            <person name="Blanchard A."/>
            <person name="Laigret F."/>
            <person name="Bove J.M."/>
            <person name="Renaudin J."/>
            <person name="Foissac X."/>
        </authorList>
    </citation>
    <scope>NUCLEOTIDE SEQUENCE</scope>
    <source>
        <strain evidence="2">GII3-3X</strain>
    </source>
</reference>
<dbReference type="Proteomes" id="UP000464735">
    <property type="component" value="Chromosome"/>
</dbReference>
<sequence length="51" mass="6333">MIYYKWGFINKNGKKMTKKDYELLESKFDEWEQDIYNHKELMEALKELANK</sequence>